<dbReference type="PROSITE" id="PS50082">
    <property type="entry name" value="WD_REPEATS_2"/>
    <property type="match status" value="2"/>
</dbReference>
<dbReference type="PaxDb" id="2903-EOD28493"/>
<dbReference type="InterPro" id="IPR001680">
    <property type="entry name" value="WD40_rpt"/>
</dbReference>
<dbReference type="Pfam" id="PF00400">
    <property type="entry name" value="WD40"/>
    <property type="match status" value="3"/>
</dbReference>
<reference evidence="8" key="2">
    <citation type="submission" date="2024-10" db="UniProtKB">
        <authorList>
            <consortium name="EnsemblProtists"/>
        </authorList>
    </citation>
    <scope>IDENTIFICATION</scope>
</reference>
<evidence type="ECO:0000256" key="3">
    <source>
        <dbReference type="ARBA" id="ARBA00022574"/>
    </source>
</evidence>
<evidence type="ECO:0000313" key="8">
    <source>
        <dbReference type="EnsemblProtists" id="EOD28493"/>
    </source>
</evidence>
<dbReference type="STRING" id="2903.R1CZK9"/>
<dbReference type="InterPro" id="IPR015943">
    <property type="entry name" value="WD40/YVTN_repeat-like_dom_sf"/>
</dbReference>
<dbReference type="EnsemblProtists" id="EOD28493">
    <property type="protein sequence ID" value="EOD28493"/>
    <property type="gene ID" value="EMIHUDRAFT_204380"/>
</dbReference>
<dbReference type="OMA" id="ATYQVVH"/>
<dbReference type="GeneID" id="17274039"/>
<evidence type="ECO:0000256" key="2">
    <source>
        <dbReference type="ARBA" id="ARBA00022552"/>
    </source>
</evidence>
<dbReference type="InterPro" id="IPR019775">
    <property type="entry name" value="WD40_repeat_CS"/>
</dbReference>
<dbReference type="Proteomes" id="UP000013827">
    <property type="component" value="Unassembled WGS sequence"/>
</dbReference>
<dbReference type="PROSITE" id="PS00678">
    <property type="entry name" value="WD_REPEATS_1"/>
    <property type="match status" value="1"/>
</dbReference>
<accession>A0A0D3JYA8</accession>
<dbReference type="PROSITE" id="PS50294">
    <property type="entry name" value="WD_REPEATS_REGION"/>
    <property type="match status" value="1"/>
</dbReference>
<dbReference type="SUPFAM" id="SSF50978">
    <property type="entry name" value="WD40 repeat-like"/>
    <property type="match status" value="1"/>
</dbReference>
<feature type="domain" description="U3 small nucleolar RNA-associated protein 15 C-terminal" evidence="7">
    <location>
        <begin position="346"/>
        <end position="485"/>
    </location>
</feature>
<evidence type="ECO:0000259" key="7">
    <source>
        <dbReference type="Pfam" id="PF09384"/>
    </source>
</evidence>
<dbReference type="KEGG" id="ehx:EMIHUDRAFT_204380"/>
<evidence type="ECO:0000256" key="5">
    <source>
        <dbReference type="ARBA" id="ARBA00023242"/>
    </source>
</evidence>
<dbReference type="AlphaFoldDB" id="A0A0D3JYA8"/>
<dbReference type="PANTHER" id="PTHR19924">
    <property type="entry name" value="UTP15 U3 SMALL NUCLEOLAR RNA-ASSOCIATED PROTEIN 15 FAMILY MEMBER"/>
    <property type="match status" value="1"/>
</dbReference>
<feature type="repeat" description="WD" evidence="6">
    <location>
        <begin position="116"/>
        <end position="157"/>
    </location>
</feature>
<feature type="repeat" description="WD" evidence="6">
    <location>
        <begin position="158"/>
        <end position="206"/>
    </location>
</feature>
<keyword evidence="4" id="KW-0677">Repeat</keyword>
<dbReference type="SMART" id="SM00320">
    <property type="entry name" value="WD40"/>
    <property type="match status" value="6"/>
</dbReference>
<dbReference type="PANTHER" id="PTHR19924:SF26">
    <property type="entry name" value="U3 SMALL NUCLEOLAR RNA-ASSOCIATED PROTEIN 15 HOMOLOG"/>
    <property type="match status" value="1"/>
</dbReference>
<keyword evidence="3 6" id="KW-0853">WD repeat</keyword>
<dbReference type="Gene3D" id="2.130.10.10">
    <property type="entry name" value="YVTN repeat-like/Quinoprotein amine dehydrogenase"/>
    <property type="match status" value="2"/>
</dbReference>
<reference evidence="9" key="1">
    <citation type="journal article" date="2013" name="Nature">
        <title>Pan genome of the phytoplankton Emiliania underpins its global distribution.</title>
        <authorList>
            <person name="Read B.A."/>
            <person name="Kegel J."/>
            <person name="Klute M.J."/>
            <person name="Kuo A."/>
            <person name="Lefebvre S.C."/>
            <person name="Maumus F."/>
            <person name="Mayer C."/>
            <person name="Miller J."/>
            <person name="Monier A."/>
            <person name="Salamov A."/>
            <person name="Young J."/>
            <person name="Aguilar M."/>
            <person name="Claverie J.M."/>
            <person name="Frickenhaus S."/>
            <person name="Gonzalez K."/>
            <person name="Herman E.K."/>
            <person name="Lin Y.C."/>
            <person name="Napier J."/>
            <person name="Ogata H."/>
            <person name="Sarno A.F."/>
            <person name="Shmutz J."/>
            <person name="Schroeder D."/>
            <person name="de Vargas C."/>
            <person name="Verret F."/>
            <person name="von Dassow P."/>
            <person name="Valentin K."/>
            <person name="Van de Peer Y."/>
            <person name="Wheeler G."/>
            <person name="Dacks J.B."/>
            <person name="Delwiche C.F."/>
            <person name="Dyhrman S.T."/>
            <person name="Glockner G."/>
            <person name="John U."/>
            <person name="Richards T."/>
            <person name="Worden A.Z."/>
            <person name="Zhang X."/>
            <person name="Grigoriev I.V."/>
            <person name="Allen A.E."/>
            <person name="Bidle K."/>
            <person name="Borodovsky M."/>
            <person name="Bowler C."/>
            <person name="Brownlee C."/>
            <person name="Cock J.M."/>
            <person name="Elias M."/>
            <person name="Gladyshev V.N."/>
            <person name="Groth M."/>
            <person name="Guda C."/>
            <person name="Hadaegh A."/>
            <person name="Iglesias-Rodriguez M.D."/>
            <person name="Jenkins J."/>
            <person name="Jones B.M."/>
            <person name="Lawson T."/>
            <person name="Leese F."/>
            <person name="Lindquist E."/>
            <person name="Lobanov A."/>
            <person name="Lomsadze A."/>
            <person name="Malik S.B."/>
            <person name="Marsh M.E."/>
            <person name="Mackinder L."/>
            <person name="Mock T."/>
            <person name="Mueller-Roeber B."/>
            <person name="Pagarete A."/>
            <person name="Parker M."/>
            <person name="Probert I."/>
            <person name="Quesneville H."/>
            <person name="Raines C."/>
            <person name="Rensing S.A."/>
            <person name="Riano-Pachon D.M."/>
            <person name="Richier S."/>
            <person name="Rokitta S."/>
            <person name="Shiraiwa Y."/>
            <person name="Soanes D.M."/>
            <person name="van der Giezen M."/>
            <person name="Wahlund T.M."/>
            <person name="Williams B."/>
            <person name="Wilson W."/>
            <person name="Wolfe G."/>
            <person name="Wurch L.L."/>
        </authorList>
    </citation>
    <scope>NUCLEOTIDE SEQUENCE</scope>
</reference>
<comment type="subcellular location">
    <subcellularLocation>
        <location evidence="1">Nucleus</location>
        <location evidence="1">Nucleolus</location>
    </subcellularLocation>
</comment>
<name>A0A0D3JYA8_EMIH1</name>
<proteinExistence type="predicted"/>
<evidence type="ECO:0000256" key="6">
    <source>
        <dbReference type="PROSITE-ProRule" id="PRU00221"/>
    </source>
</evidence>
<dbReference type="eggNOG" id="KOG0310">
    <property type="taxonomic scope" value="Eukaryota"/>
</dbReference>
<sequence length="496" mass="53493">MTDYERVPVYKARRPGSSSEAAAWRKYTHPLIFRHKGTPTHVEFSPVAPHDFCVASSLQVDIFSSRSNAVYRTLTRFKDTVCCTAYRHDGKMLAASDERGVTQLFDLGSRAVMRTMRGHTKAVRAVRFSPDGGRLYTGSDDMLVSCWDVAAEETVRTFEGHTDVVRCLRVSGAAGEHTGAHRLVLSGSYDHTVQLWDVSAPRPVMTVRMGEPVEDCVLLAGGGMVAVASGNSISICDLLSGGKVLQSVVAHSKTVSCLHADGSGHLYSGGLDRFVKVHDLARYQVLGSLRYEAPVLGVALSPTRSHLVAALANSTICVAVSEGIAARFDGAHPGTYRYFLRGRTQAPQAGDVVAGRGAPPKLSGFDKALKGFRYHEALDAALLNGAADVVVGVIEELVQRNGLRIALHGRDQQTLQPLVGFLVRNITRPPHAHVLIGVANLLLDMYAPVFGQSAAIDELFVRLRATCEGEARLQADLAQLMGAMDKKAKQASPMLP</sequence>
<dbReference type="InterPro" id="IPR018983">
    <property type="entry name" value="U3_snoRNA-assocProt_15_C"/>
</dbReference>
<dbReference type="CDD" id="cd00200">
    <property type="entry name" value="WD40"/>
    <property type="match status" value="1"/>
</dbReference>
<dbReference type="Pfam" id="PF09384">
    <property type="entry name" value="UTP15_C"/>
    <property type="match status" value="1"/>
</dbReference>
<dbReference type="GO" id="GO:0006364">
    <property type="term" value="P:rRNA processing"/>
    <property type="evidence" value="ECO:0007669"/>
    <property type="project" value="UniProtKB-KW"/>
</dbReference>
<dbReference type="InterPro" id="IPR036322">
    <property type="entry name" value="WD40_repeat_dom_sf"/>
</dbReference>
<dbReference type="GO" id="GO:0045943">
    <property type="term" value="P:positive regulation of transcription by RNA polymerase I"/>
    <property type="evidence" value="ECO:0007669"/>
    <property type="project" value="TreeGrafter"/>
</dbReference>
<evidence type="ECO:0000313" key="9">
    <source>
        <dbReference type="Proteomes" id="UP000013827"/>
    </source>
</evidence>
<evidence type="ECO:0000256" key="4">
    <source>
        <dbReference type="ARBA" id="ARBA00022737"/>
    </source>
</evidence>
<keyword evidence="5" id="KW-0539">Nucleus</keyword>
<dbReference type="RefSeq" id="XP_005780922.1">
    <property type="nucleotide sequence ID" value="XM_005780865.1"/>
</dbReference>
<keyword evidence="9" id="KW-1185">Reference proteome</keyword>
<evidence type="ECO:0000256" key="1">
    <source>
        <dbReference type="ARBA" id="ARBA00004604"/>
    </source>
</evidence>
<protein>
    <recommendedName>
        <fullName evidence="7">U3 small nucleolar RNA-associated protein 15 C-terminal domain-containing protein</fullName>
    </recommendedName>
</protein>
<organism evidence="8 9">
    <name type="scientific">Emiliania huxleyi (strain CCMP1516)</name>
    <dbReference type="NCBI Taxonomy" id="280463"/>
    <lineage>
        <taxon>Eukaryota</taxon>
        <taxon>Haptista</taxon>
        <taxon>Haptophyta</taxon>
        <taxon>Prymnesiophyceae</taxon>
        <taxon>Isochrysidales</taxon>
        <taxon>Noelaerhabdaceae</taxon>
        <taxon>Emiliania</taxon>
    </lineage>
</organism>
<dbReference type="GO" id="GO:0005730">
    <property type="term" value="C:nucleolus"/>
    <property type="evidence" value="ECO:0007669"/>
    <property type="project" value="UniProtKB-SubCell"/>
</dbReference>
<dbReference type="HOGENOM" id="CLU_021102_4_0_1"/>
<keyword evidence="2" id="KW-0698">rRNA processing</keyword>